<comment type="caution">
    <text evidence="2">The sequence shown here is derived from an EMBL/GenBank/DDBJ whole genome shotgun (WGS) entry which is preliminary data.</text>
</comment>
<proteinExistence type="predicted"/>
<evidence type="ECO:0000313" key="3">
    <source>
        <dbReference type="Proteomes" id="UP001153954"/>
    </source>
</evidence>
<dbReference type="InterPro" id="IPR029526">
    <property type="entry name" value="PGBD"/>
</dbReference>
<dbReference type="Pfam" id="PF13843">
    <property type="entry name" value="DDE_Tnp_1_7"/>
    <property type="match status" value="1"/>
</dbReference>
<evidence type="ECO:0000259" key="1">
    <source>
        <dbReference type="Pfam" id="PF13843"/>
    </source>
</evidence>
<accession>A0AAU9UKD0</accession>
<feature type="domain" description="PiggyBac transposable element-derived protein" evidence="1">
    <location>
        <begin position="1"/>
        <end position="69"/>
    </location>
</feature>
<dbReference type="AlphaFoldDB" id="A0AAU9UKD0"/>
<keyword evidence="3" id="KW-1185">Reference proteome</keyword>
<reference evidence="2" key="1">
    <citation type="submission" date="2022-03" db="EMBL/GenBank/DDBJ databases">
        <authorList>
            <person name="Tunstrom K."/>
        </authorList>
    </citation>
    <scope>NUCLEOTIDE SEQUENCE</scope>
</reference>
<sequence>MTYHKLPIENLYWSYDEDVGIEMVSISMPRQRFWDVKMNVHFVNNDEASSTKDKMFKVRPVTDILMNKFLLVGS</sequence>
<dbReference type="Proteomes" id="UP001153954">
    <property type="component" value="Unassembled WGS sequence"/>
</dbReference>
<protein>
    <recommendedName>
        <fullName evidence="1">PiggyBac transposable element-derived protein domain-containing protein</fullName>
    </recommendedName>
</protein>
<gene>
    <name evidence="2" type="ORF">EEDITHA_LOCUS13480</name>
</gene>
<dbReference type="EMBL" id="CAKOGL010000019">
    <property type="protein sequence ID" value="CAH2098361.1"/>
    <property type="molecule type" value="Genomic_DNA"/>
</dbReference>
<name>A0AAU9UKD0_EUPED</name>
<organism evidence="2 3">
    <name type="scientific">Euphydryas editha</name>
    <name type="common">Edith's checkerspot</name>
    <dbReference type="NCBI Taxonomy" id="104508"/>
    <lineage>
        <taxon>Eukaryota</taxon>
        <taxon>Metazoa</taxon>
        <taxon>Ecdysozoa</taxon>
        <taxon>Arthropoda</taxon>
        <taxon>Hexapoda</taxon>
        <taxon>Insecta</taxon>
        <taxon>Pterygota</taxon>
        <taxon>Neoptera</taxon>
        <taxon>Endopterygota</taxon>
        <taxon>Lepidoptera</taxon>
        <taxon>Glossata</taxon>
        <taxon>Ditrysia</taxon>
        <taxon>Papilionoidea</taxon>
        <taxon>Nymphalidae</taxon>
        <taxon>Nymphalinae</taxon>
        <taxon>Euphydryas</taxon>
    </lineage>
</organism>
<evidence type="ECO:0000313" key="2">
    <source>
        <dbReference type="EMBL" id="CAH2098361.1"/>
    </source>
</evidence>